<protein>
    <recommendedName>
        <fullName evidence="4">Regulatory protein FlaEY</fullName>
    </recommendedName>
</protein>
<dbReference type="PANTHER" id="PTHR35580:SF1">
    <property type="entry name" value="PHYTASE-LIKE DOMAIN-CONTAINING PROTEIN"/>
    <property type="match status" value="1"/>
</dbReference>
<dbReference type="InterPro" id="IPR052918">
    <property type="entry name" value="Motility_Chemotaxis_Reg"/>
</dbReference>
<feature type="compositionally biased region" description="Low complexity" evidence="1">
    <location>
        <begin position="28"/>
        <end position="45"/>
    </location>
</feature>
<dbReference type="Proteomes" id="UP001262754">
    <property type="component" value="Unassembled WGS sequence"/>
</dbReference>
<accession>A0ABU1MT53</accession>
<sequence length="947" mass="97707">MITFDSSLLLGYYQAKTAGLAASATASTSNVSSSSSSTTKAVPSAPWTGVASEPSDLVKAALNGRKFVDEGAAVAAAPTISGDYKKLFAAYQALNTLSAIANRSDEKGVTDSEIKRLQAVFSKGLNEVNSYVQNLSTDGMRLTTGAVMTSDKSTVGVPKSNYTYVTNKIYSGQVDDEVPTFKGAVSFTMNVKKFGVATDVVMDLSEMGSTPRTMANVVSFFNDKLAAAGFDTQFAVNRTVGEERTTTVNGQTVKLPATGDDFALQVKGDLTETLTFSAPAPKPAVYITTAAGNPDPDKNTTTDDAVIENTLTKYGPGAGVTPGTKVFSDTLEGTVSTVHKTMTGPDGSLYVLADVDGVTSTQTIKGDQDVALLKYDSSGKLLYARTLGASNTATGYNMAISDDGQVAIAGSVAGGLSGATNGPINSDSAGTITDSFVTLYDDKGDETWTVRRGGMLEDEATAVAFGDDGVVYVGGRTKSDIPGSATNASAGGYDSYLTGFATDISGTPKALFTTHFGSENDDTVAGIVVNGGQVVVASKEGSEAMLRSFNVATSVVTEDRTYLNDKEVWVTEPTTYTKAATFTTGATRDLGTLKGGNIAGLTIDNGQLYIGGSTTNGALDVNNQTKAASGGSDGFVARMSLNLADKSQDTLAYYGGTGDDTVTGMAVSNGQAWLVGSAGKDLAGQPTVGDKDGYVAQIDVATGAATWEQRLTGKDGYATATSIAVDASGSSALDIFGIPRGEMEFTQTDKIVSATSARAGDTFQVRTRARGTLTTIKIAADDTLDTLADKIRKATGFAAKVEFSSVGNNRTLRISPSQTTSTVEILPGKGGTDVLESLGLKPGIVRNTKTDHGQTISADGKGPIYGFSLDTGLDLTDDVGRKAAVAAMTKALSAVRTAYREMADTANGVKRADATASSGHVDGPVPAYLTNQIANYQAALNRLTGGG</sequence>
<reference evidence="2 3" key="1">
    <citation type="submission" date="2023-07" db="EMBL/GenBank/DDBJ databases">
        <title>Sorghum-associated microbial communities from plants grown in Nebraska, USA.</title>
        <authorList>
            <person name="Schachtman D."/>
        </authorList>
    </citation>
    <scope>NUCLEOTIDE SEQUENCE [LARGE SCALE GENOMIC DNA]</scope>
    <source>
        <strain evidence="2 3">DS2154</strain>
    </source>
</reference>
<keyword evidence="3" id="KW-1185">Reference proteome</keyword>
<dbReference type="SUPFAM" id="SSF50998">
    <property type="entry name" value="Quinoprotein alcohol dehydrogenase-like"/>
    <property type="match status" value="1"/>
</dbReference>
<proteinExistence type="predicted"/>
<dbReference type="EMBL" id="JAVDRL010000001">
    <property type="protein sequence ID" value="MDR6529364.1"/>
    <property type="molecule type" value="Genomic_DNA"/>
</dbReference>
<comment type="caution">
    <text evidence="2">The sequence shown here is derived from an EMBL/GenBank/DDBJ whole genome shotgun (WGS) entry which is preliminary data.</text>
</comment>
<evidence type="ECO:0000256" key="1">
    <source>
        <dbReference type="SAM" id="MobiDB-lite"/>
    </source>
</evidence>
<dbReference type="PANTHER" id="PTHR35580">
    <property type="entry name" value="CELL SURFACE GLYCOPROTEIN (S-LAYER PROTEIN)-LIKE PROTEIN"/>
    <property type="match status" value="1"/>
</dbReference>
<gene>
    <name evidence="2" type="ORF">J2800_000079</name>
</gene>
<name>A0ABU1MT53_9CAUL</name>
<evidence type="ECO:0000313" key="2">
    <source>
        <dbReference type="EMBL" id="MDR6529364.1"/>
    </source>
</evidence>
<evidence type="ECO:0000313" key="3">
    <source>
        <dbReference type="Proteomes" id="UP001262754"/>
    </source>
</evidence>
<organism evidence="2 3">
    <name type="scientific">Caulobacter rhizosphaerae</name>
    <dbReference type="NCBI Taxonomy" id="2010972"/>
    <lineage>
        <taxon>Bacteria</taxon>
        <taxon>Pseudomonadati</taxon>
        <taxon>Pseudomonadota</taxon>
        <taxon>Alphaproteobacteria</taxon>
        <taxon>Caulobacterales</taxon>
        <taxon>Caulobacteraceae</taxon>
        <taxon>Caulobacter</taxon>
    </lineage>
</organism>
<dbReference type="InterPro" id="IPR011047">
    <property type="entry name" value="Quinoprotein_ADH-like_sf"/>
</dbReference>
<feature type="region of interest" description="Disordered" evidence="1">
    <location>
        <begin position="28"/>
        <end position="49"/>
    </location>
</feature>
<dbReference type="RefSeq" id="WP_310028127.1">
    <property type="nucleotide sequence ID" value="NZ_JAVDRL010000001.1"/>
</dbReference>
<evidence type="ECO:0008006" key="4">
    <source>
        <dbReference type="Google" id="ProtNLM"/>
    </source>
</evidence>